<keyword evidence="7" id="KW-0694">RNA-binding</keyword>
<evidence type="ECO:0000256" key="7">
    <source>
        <dbReference type="ARBA" id="ARBA00022884"/>
    </source>
</evidence>
<reference evidence="11" key="1">
    <citation type="journal article" date="2019" name="Int. J. Syst. Evol. Microbiol.">
        <title>The Global Catalogue of Microorganisms (GCM) 10K type strain sequencing project: providing services to taxonomists for standard genome sequencing and annotation.</title>
        <authorList>
            <consortium name="The Broad Institute Genomics Platform"/>
            <consortium name="The Broad Institute Genome Sequencing Center for Infectious Disease"/>
            <person name="Wu L."/>
            <person name="Ma J."/>
        </authorList>
    </citation>
    <scope>NUCLEOTIDE SEQUENCE [LARGE SCALE GENOMIC DNA]</scope>
    <source>
        <strain evidence="11">KCTC 42986</strain>
    </source>
</reference>
<sequence>MLVITIKQGKEKSLLERQPWIYASAVERVDGKPFEKMKSGATALVQSSSGQFLARAAHSPKSQIRARVWSFDQHEPIDHALIKRRVQAAVSARGVGVGTTKAATKPHLQLITGEADGLPGLLVDWYGGANGYLICQFQAAGVDAWKVTIVQALMAATGCRNVYERADELIRKGEGLPVVSGALAGDEPPDAMPLTEKGVRYSLDLKTGDKTKFR</sequence>
<evidence type="ECO:0000256" key="1">
    <source>
        <dbReference type="ARBA" id="ARBA00004496"/>
    </source>
</evidence>
<evidence type="ECO:0000256" key="2">
    <source>
        <dbReference type="ARBA" id="ARBA00022490"/>
    </source>
</evidence>
<evidence type="ECO:0000313" key="10">
    <source>
        <dbReference type="EMBL" id="MFC3111172.1"/>
    </source>
</evidence>
<keyword evidence="11" id="KW-1185">Reference proteome</keyword>
<dbReference type="Pfam" id="PF17785">
    <property type="entry name" value="PUA_3"/>
    <property type="match status" value="1"/>
</dbReference>
<evidence type="ECO:0000256" key="3">
    <source>
        <dbReference type="ARBA" id="ARBA00022552"/>
    </source>
</evidence>
<comment type="caution">
    <text evidence="10">The sequence shown here is derived from an EMBL/GenBank/DDBJ whole genome shotgun (WGS) entry which is preliminary data.</text>
</comment>
<dbReference type="RefSeq" id="WP_390327480.1">
    <property type="nucleotide sequence ID" value="NZ_JBHRTP010000102.1"/>
</dbReference>
<keyword evidence="5" id="KW-0808">Transferase</keyword>
<feature type="domain" description="PUA" evidence="9">
    <location>
        <begin position="2"/>
        <end position="91"/>
    </location>
</feature>
<evidence type="ECO:0000256" key="6">
    <source>
        <dbReference type="ARBA" id="ARBA00022691"/>
    </source>
</evidence>
<organism evidence="10 11">
    <name type="scientific">Undibacterium arcticum</name>
    <dbReference type="NCBI Taxonomy" id="1762892"/>
    <lineage>
        <taxon>Bacteria</taxon>
        <taxon>Pseudomonadati</taxon>
        <taxon>Pseudomonadota</taxon>
        <taxon>Betaproteobacteria</taxon>
        <taxon>Burkholderiales</taxon>
        <taxon>Oxalobacteraceae</taxon>
        <taxon>Undibacterium</taxon>
    </lineage>
</organism>
<comment type="similarity">
    <text evidence="8">Belongs to the methyltransferase superfamily. RlmI family.</text>
</comment>
<dbReference type="InterPro" id="IPR041532">
    <property type="entry name" value="RlmI-like_PUA"/>
</dbReference>
<evidence type="ECO:0000256" key="4">
    <source>
        <dbReference type="ARBA" id="ARBA00022603"/>
    </source>
</evidence>
<name>A0ABV7F819_9BURK</name>
<dbReference type="GO" id="GO:0032259">
    <property type="term" value="P:methylation"/>
    <property type="evidence" value="ECO:0007669"/>
    <property type="project" value="UniProtKB-KW"/>
</dbReference>
<dbReference type="CDD" id="cd11572">
    <property type="entry name" value="RlmI_M_like"/>
    <property type="match status" value="1"/>
</dbReference>
<dbReference type="Proteomes" id="UP001595530">
    <property type="component" value="Unassembled WGS sequence"/>
</dbReference>
<gene>
    <name evidence="10" type="ORF">ACFOFO_25015</name>
</gene>
<evidence type="ECO:0000256" key="8">
    <source>
        <dbReference type="ARBA" id="ARBA00038091"/>
    </source>
</evidence>
<dbReference type="Gene3D" id="3.30.750.80">
    <property type="entry name" value="RNA methyltransferase domain (HRMD) like"/>
    <property type="match status" value="1"/>
</dbReference>
<dbReference type="PANTHER" id="PTHR42873">
    <property type="entry name" value="RIBOSOMAL RNA LARGE SUBUNIT METHYLTRANSFERASE"/>
    <property type="match status" value="1"/>
</dbReference>
<dbReference type="EMBL" id="JBHRTP010000102">
    <property type="protein sequence ID" value="MFC3111172.1"/>
    <property type="molecule type" value="Genomic_DNA"/>
</dbReference>
<keyword evidence="6" id="KW-0949">S-adenosyl-L-methionine</keyword>
<protein>
    <submittedName>
        <fullName evidence="10">SAM-dependent methyltransferase</fullName>
    </submittedName>
</protein>
<evidence type="ECO:0000256" key="5">
    <source>
        <dbReference type="ARBA" id="ARBA00022679"/>
    </source>
</evidence>
<evidence type="ECO:0000313" key="11">
    <source>
        <dbReference type="Proteomes" id="UP001595530"/>
    </source>
</evidence>
<dbReference type="InterPro" id="IPR015947">
    <property type="entry name" value="PUA-like_sf"/>
</dbReference>
<accession>A0ABV7F819</accession>
<dbReference type="InterPro" id="IPR002478">
    <property type="entry name" value="PUA"/>
</dbReference>
<dbReference type="Gene3D" id="2.30.130.10">
    <property type="entry name" value="PUA domain"/>
    <property type="match status" value="1"/>
</dbReference>
<dbReference type="SUPFAM" id="SSF88697">
    <property type="entry name" value="PUA domain-like"/>
    <property type="match status" value="1"/>
</dbReference>
<keyword evidence="3" id="KW-0698">rRNA processing</keyword>
<comment type="subcellular location">
    <subcellularLocation>
        <location evidence="1">Cytoplasm</location>
    </subcellularLocation>
</comment>
<keyword evidence="4 10" id="KW-0489">Methyltransferase</keyword>
<dbReference type="SMART" id="SM00359">
    <property type="entry name" value="PUA"/>
    <property type="match status" value="1"/>
</dbReference>
<dbReference type="CDD" id="cd21153">
    <property type="entry name" value="PUA_RlmI"/>
    <property type="match status" value="1"/>
</dbReference>
<dbReference type="InterPro" id="IPR036974">
    <property type="entry name" value="PUA_sf"/>
</dbReference>
<dbReference type="PANTHER" id="PTHR42873:SF1">
    <property type="entry name" value="S-ADENOSYLMETHIONINE-DEPENDENT METHYLTRANSFERASE DOMAIN-CONTAINING PROTEIN"/>
    <property type="match status" value="1"/>
</dbReference>
<dbReference type="GO" id="GO:0008168">
    <property type="term" value="F:methyltransferase activity"/>
    <property type="evidence" value="ECO:0007669"/>
    <property type="project" value="UniProtKB-KW"/>
</dbReference>
<dbReference type="SUPFAM" id="SSF53335">
    <property type="entry name" value="S-adenosyl-L-methionine-dependent methyltransferases"/>
    <property type="match status" value="1"/>
</dbReference>
<dbReference type="InterPro" id="IPR029063">
    <property type="entry name" value="SAM-dependent_MTases_sf"/>
</dbReference>
<keyword evidence="2" id="KW-0963">Cytoplasm</keyword>
<proteinExistence type="inferred from homology"/>
<dbReference type="PROSITE" id="PS50890">
    <property type="entry name" value="PUA"/>
    <property type="match status" value="1"/>
</dbReference>
<evidence type="ECO:0000259" key="9">
    <source>
        <dbReference type="SMART" id="SM00359"/>
    </source>
</evidence>